<protein>
    <recommendedName>
        <fullName evidence="1">Bacteriophage phiJL001 Gp84 C-terminal domain-containing protein</fullName>
    </recommendedName>
</protein>
<feature type="domain" description="Bacteriophage phiJL001 Gp84 C-terminal" evidence="1">
    <location>
        <begin position="194"/>
        <end position="276"/>
    </location>
</feature>
<reference evidence="2 3" key="1">
    <citation type="submission" date="2015-02" db="EMBL/GenBank/DDBJ databases">
        <title>Genome sequene of Rhodovulum sulfidophilum DSM 2351.</title>
        <authorList>
            <person name="Nagao N."/>
        </authorList>
    </citation>
    <scope>NUCLEOTIDE SEQUENCE [LARGE SCALE GENOMIC DNA]</scope>
    <source>
        <strain evidence="2 3">DSM 2351</strain>
    </source>
</reference>
<sequence>MALSGTFLAHLESGATTLARAWALVRRDGVVLGFTDHDRDLVFAGITFRADTGMTARALSQTTGLSVDNSAAVSALSSEAITEEDILAGRYDGAGLRIWLVNWRDPEQHALIFTGTLGEMTRTAGAFEAELRGLAEGLNQPQGQIYQAPCGAVLGDGACRFDTGRAGFSAVLAAVAVTGRRAFRFEGLSGFSSRWFEQGRLEVMSGPAAGLAGAIKSDREENGLRVIELWSEIRGPVAAGDTLRLTAGCDRRAETCRSKFDNFLNFRGFPHIPGEDWLMSYPTRTGVNNGGSLTS</sequence>
<dbReference type="NCBIfam" id="TIGR02218">
    <property type="entry name" value="phg_TIGR02218"/>
    <property type="match status" value="1"/>
</dbReference>
<evidence type="ECO:0000259" key="1">
    <source>
        <dbReference type="Pfam" id="PF09356"/>
    </source>
</evidence>
<organism evidence="2 3">
    <name type="scientific">Rhodovulum sulfidophilum</name>
    <name type="common">Rhodobacter sulfidophilus</name>
    <dbReference type="NCBI Taxonomy" id="35806"/>
    <lineage>
        <taxon>Bacteria</taxon>
        <taxon>Pseudomonadati</taxon>
        <taxon>Pseudomonadota</taxon>
        <taxon>Alphaproteobacteria</taxon>
        <taxon>Rhodobacterales</taxon>
        <taxon>Paracoccaceae</taxon>
        <taxon>Rhodovulum</taxon>
    </lineage>
</organism>
<proteinExistence type="predicted"/>
<dbReference type="PATRIC" id="fig|35806.4.peg.2829"/>
<evidence type="ECO:0000313" key="3">
    <source>
        <dbReference type="Proteomes" id="UP000064912"/>
    </source>
</evidence>
<dbReference type="InterPro" id="IPR018964">
    <property type="entry name" value="Phage_phiJL001_Gp84_C"/>
</dbReference>
<name>A0A0D6B435_RHOSU</name>
<dbReference type="eggNOG" id="COG5449">
    <property type="taxonomic scope" value="Bacteria"/>
</dbReference>
<dbReference type="EMBL" id="AP014800">
    <property type="protein sequence ID" value="BAQ69898.1"/>
    <property type="molecule type" value="Genomic_DNA"/>
</dbReference>
<dbReference type="Pfam" id="PF09931">
    <property type="entry name" value="Phage_phiJL001_Gp84_N"/>
    <property type="match status" value="1"/>
</dbReference>
<dbReference type="KEGG" id="rsu:NHU_02751"/>
<dbReference type="Pfam" id="PF09356">
    <property type="entry name" value="Phage_BR0599"/>
    <property type="match status" value="1"/>
</dbReference>
<dbReference type="Proteomes" id="UP000064912">
    <property type="component" value="Chromosome"/>
</dbReference>
<accession>A0A0D6B435</accession>
<gene>
    <name evidence="2" type="ORF">NHU_02751</name>
</gene>
<evidence type="ECO:0000313" key="2">
    <source>
        <dbReference type="EMBL" id="BAQ69898.1"/>
    </source>
</evidence>
<dbReference type="InterPro" id="IPR011928">
    <property type="entry name" value="Phage_phiJL001_Gp84"/>
</dbReference>
<dbReference type="AlphaFoldDB" id="A0A0D6B435"/>